<proteinExistence type="predicted"/>
<dbReference type="Proteomes" id="UP000887013">
    <property type="component" value="Unassembled WGS sequence"/>
</dbReference>
<dbReference type="EMBL" id="BMAW01041094">
    <property type="protein sequence ID" value="GFU62300.1"/>
    <property type="molecule type" value="Genomic_DNA"/>
</dbReference>
<protein>
    <recommendedName>
        <fullName evidence="2">CCHC-type domain-containing protein</fullName>
    </recommendedName>
</protein>
<dbReference type="GO" id="GO:0008270">
    <property type="term" value="F:zinc ion binding"/>
    <property type="evidence" value="ECO:0007669"/>
    <property type="project" value="UniProtKB-KW"/>
</dbReference>
<dbReference type="PROSITE" id="PS50158">
    <property type="entry name" value="ZF_CCHC"/>
    <property type="match status" value="1"/>
</dbReference>
<comment type="caution">
    <text evidence="3">The sequence shown here is derived from an EMBL/GenBank/DDBJ whole genome shotgun (WGS) entry which is preliminary data.</text>
</comment>
<keyword evidence="1" id="KW-0479">Metal-binding</keyword>
<keyword evidence="1" id="KW-0862">Zinc</keyword>
<keyword evidence="4" id="KW-1185">Reference proteome</keyword>
<dbReference type="SUPFAM" id="SSF57756">
    <property type="entry name" value="Retrovirus zinc finger-like domains"/>
    <property type="match status" value="1"/>
</dbReference>
<evidence type="ECO:0000259" key="2">
    <source>
        <dbReference type="PROSITE" id="PS50158"/>
    </source>
</evidence>
<dbReference type="AlphaFoldDB" id="A0A8X6R5U2"/>
<dbReference type="GO" id="GO:0003676">
    <property type="term" value="F:nucleic acid binding"/>
    <property type="evidence" value="ECO:0007669"/>
    <property type="project" value="InterPro"/>
</dbReference>
<evidence type="ECO:0000313" key="3">
    <source>
        <dbReference type="EMBL" id="GFU62300.1"/>
    </source>
</evidence>
<reference evidence="3" key="1">
    <citation type="submission" date="2020-08" db="EMBL/GenBank/DDBJ databases">
        <title>Multicomponent nature underlies the extraordinary mechanical properties of spider dragline silk.</title>
        <authorList>
            <person name="Kono N."/>
            <person name="Nakamura H."/>
            <person name="Mori M."/>
            <person name="Yoshida Y."/>
            <person name="Ohtoshi R."/>
            <person name="Malay A.D."/>
            <person name="Moran D.A.P."/>
            <person name="Tomita M."/>
            <person name="Numata K."/>
            <person name="Arakawa K."/>
        </authorList>
    </citation>
    <scope>NUCLEOTIDE SEQUENCE</scope>
</reference>
<feature type="domain" description="CCHC-type" evidence="2">
    <location>
        <begin position="108"/>
        <end position="123"/>
    </location>
</feature>
<organism evidence="3 4">
    <name type="scientific">Nephila pilipes</name>
    <name type="common">Giant wood spider</name>
    <name type="synonym">Nephila maculata</name>
    <dbReference type="NCBI Taxonomy" id="299642"/>
    <lineage>
        <taxon>Eukaryota</taxon>
        <taxon>Metazoa</taxon>
        <taxon>Ecdysozoa</taxon>
        <taxon>Arthropoda</taxon>
        <taxon>Chelicerata</taxon>
        <taxon>Arachnida</taxon>
        <taxon>Araneae</taxon>
        <taxon>Araneomorphae</taxon>
        <taxon>Entelegynae</taxon>
        <taxon>Araneoidea</taxon>
        <taxon>Nephilidae</taxon>
        <taxon>Nephila</taxon>
    </lineage>
</organism>
<dbReference type="InterPro" id="IPR001878">
    <property type="entry name" value="Znf_CCHC"/>
</dbReference>
<keyword evidence="1" id="KW-0863">Zinc-finger</keyword>
<dbReference type="OrthoDB" id="10622020at2759"/>
<dbReference type="Gene3D" id="4.10.60.10">
    <property type="entry name" value="Zinc finger, CCHC-type"/>
    <property type="match status" value="1"/>
</dbReference>
<name>A0A8X6R5U2_NEPPI</name>
<accession>A0A8X6R5U2</accession>
<gene>
    <name evidence="3" type="ORF">NPIL_403751</name>
</gene>
<dbReference type="InterPro" id="IPR036875">
    <property type="entry name" value="Znf_CCHC_sf"/>
</dbReference>
<sequence>MELVDHFIDSWDEFKEATILAEKLDHFETVKKVRRKQGSTKTLDCKPFDKQPIESNNKLSHFVGKGKLVDHQKHYSCKDEVIQKSSQLRREKMRERERQFEWKRQIICYYCNEIGHIKPFCPRLRENSFETVANLNINSENEDPLAKFKAKMELMA</sequence>
<evidence type="ECO:0000256" key="1">
    <source>
        <dbReference type="PROSITE-ProRule" id="PRU00047"/>
    </source>
</evidence>
<evidence type="ECO:0000313" key="4">
    <source>
        <dbReference type="Proteomes" id="UP000887013"/>
    </source>
</evidence>